<feature type="transmembrane region" description="Helical" evidence="7">
    <location>
        <begin position="359"/>
        <end position="380"/>
    </location>
</feature>
<name>A0A5M3YRW1_ASPTE</name>
<dbReference type="InterPro" id="IPR036259">
    <property type="entry name" value="MFS_trans_sf"/>
</dbReference>
<evidence type="ECO:0000256" key="4">
    <source>
        <dbReference type="ARBA" id="ARBA00022989"/>
    </source>
</evidence>
<feature type="transmembrane region" description="Helical" evidence="7">
    <location>
        <begin position="241"/>
        <end position="264"/>
    </location>
</feature>
<dbReference type="FunFam" id="1.20.1250.20:FF:000106">
    <property type="entry name" value="MFS transporter, putative"/>
    <property type="match status" value="1"/>
</dbReference>
<proteinExistence type="predicted"/>
<dbReference type="Pfam" id="PF07690">
    <property type="entry name" value="MFS_1"/>
    <property type="match status" value="1"/>
</dbReference>
<feature type="transmembrane region" description="Helical" evidence="7">
    <location>
        <begin position="276"/>
        <end position="296"/>
    </location>
</feature>
<keyword evidence="3 7" id="KW-0812">Transmembrane</keyword>
<dbReference type="Proteomes" id="UP000452235">
    <property type="component" value="Unassembled WGS sequence"/>
</dbReference>
<keyword evidence="4 7" id="KW-1133">Transmembrane helix</keyword>
<keyword evidence="2" id="KW-0813">Transport</keyword>
<evidence type="ECO:0000313" key="9">
    <source>
        <dbReference type="Proteomes" id="UP000452235"/>
    </source>
</evidence>
<feature type="transmembrane region" description="Helical" evidence="7">
    <location>
        <begin position="207"/>
        <end position="229"/>
    </location>
</feature>
<evidence type="ECO:0000256" key="5">
    <source>
        <dbReference type="ARBA" id="ARBA00023136"/>
    </source>
</evidence>
<dbReference type="AlphaFoldDB" id="A0A5M3YRW1"/>
<dbReference type="EMBL" id="BLJY01000003">
    <property type="protein sequence ID" value="GFF14464.1"/>
    <property type="molecule type" value="Genomic_DNA"/>
</dbReference>
<dbReference type="PANTHER" id="PTHR43791:SF65">
    <property type="entry name" value="MAJOR FACILITATOR SUPERFAMILY (MFS) PROFILE DOMAIN-CONTAINING PROTEIN-RELATED"/>
    <property type="match status" value="1"/>
</dbReference>
<protein>
    <submittedName>
        <fullName evidence="8">MFS general substrate transporter</fullName>
    </submittedName>
</protein>
<feature type="transmembrane region" description="Helical" evidence="7">
    <location>
        <begin position="418"/>
        <end position="436"/>
    </location>
</feature>
<dbReference type="GO" id="GO:0022857">
    <property type="term" value="F:transmembrane transporter activity"/>
    <property type="evidence" value="ECO:0007669"/>
    <property type="project" value="InterPro"/>
</dbReference>
<feature type="transmembrane region" description="Helical" evidence="7">
    <location>
        <begin position="517"/>
        <end position="538"/>
    </location>
</feature>
<organism evidence="8 9">
    <name type="scientific">Aspergillus terreus</name>
    <dbReference type="NCBI Taxonomy" id="33178"/>
    <lineage>
        <taxon>Eukaryota</taxon>
        <taxon>Fungi</taxon>
        <taxon>Dikarya</taxon>
        <taxon>Ascomycota</taxon>
        <taxon>Pezizomycotina</taxon>
        <taxon>Eurotiomycetes</taxon>
        <taxon>Eurotiomycetidae</taxon>
        <taxon>Eurotiales</taxon>
        <taxon>Aspergillaceae</taxon>
        <taxon>Aspergillus</taxon>
        <taxon>Aspergillus subgen. Circumdati</taxon>
    </lineage>
</organism>
<evidence type="ECO:0000256" key="6">
    <source>
        <dbReference type="SAM" id="MobiDB-lite"/>
    </source>
</evidence>
<dbReference type="Gene3D" id="1.20.1250.20">
    <property type="entry name" value="MFS general substrate transporter like domains"/>
    <property type="match status" value="1"/>
</dbReference>
<dbReference type="SUPFAM" id="SSF103473">
    <property type="entry name" value="MFS general substrate transporter"/>
    <property type="match status" value="1"/>
</dbReference>
<reference evidence="8 9" key="1">
    <citation type="submission" date="2020-01" db="EMBL/GenBank/DDBJ databases">
        <title>Aspergillus terreus IFO 6365 whole genome shotgun sequence.</title>
        <authorList>
            <person name="Kanamasa S."/>
            <person name="Takahashi H."/>
        </authorList>
    </citation>
    <scope>NUCLEOTIDE SEQUENCE [LARGE SCALE GENOMIC DNA]</scope>
    <source>
        <strain evidence="8 9">IFO 6365</strain>
    </source>
</reference>
<gene>
    <name evidence="8" type="ORF">ATEIFO6365_0003053000</name>
</gene>
<feature type="region of interest" description="Disordered" evidence="6">
    <location>
        <begin position="1"/>
        <end position="50"/>
    </location>
</feature>
<dbReference type="InterPro" id="IPR011701">
    <property type="entry name" value="MFS"/>
</dbReference>
<evidence type="ECO:0000313" key="8">
    <source>
        <dbReference type="EMBL" id="GFF14464.1"/>
    </source>
</evidence>
<comment type="caution">
    <text evidence="8">The sequence shown here is derived from an EMBL/GenBank/DDBJ whole genome shotgun (WGS) entry which is preliminary data.</text>
</comment>
<evidence type="ECO:0000256" key="2">
    <source>
        <dbReference type="ARBA" id="ARBA00022448"/>
    </source>
</evidence>
<feature type="compositionally biased region" description="Low complexity" evidence="6">
    <location>
        <begin position="15"/>
        <end position="27"/>
    </location>
</feature>
<dbReference type="PANTHER" id="PTHR43791">
    <property type="entry name" value="PERMEASE-RELATED"/>
    <property type="match status" value="1"/>
</dbReference>
<keyword evidence="9" id="KW-1185">Reference proteome</keyword>
<accession>A0A5M3YRW1</accession>
<sequence length="576" mass="65884">MSLVIARPQKKDHLSSGPSTSSTALSTEKATVIETERQAPRADSPPLSCASDDRRFWFQRTKGYNPNAIATQPSVFDDPELADEYRPRADWENIHRFDPSARWTWAEELKVIRKLDMRIMALACVMMVALELDRSNIQQANADDFLTDLGLSRDGNTLFRLCYLLSEIPAQCIGKYMGADRWIPLQMTCWSIVACCQFWLQGKGSFLACRALIGILSGGFTPTMILYLSNFYKHHELSLRLGFWYSGMSLADIVAGFLAFGVLHMRGYDGKAGWRWLFLIEGAFTLAIGLVAFLVLPPSVTQTAHWARGRKGWFTEREEIILVNRLIREDPSKGTMHNRQPFTARLVWQGVKDYDLWCLYAIGIMFLMPWTTVSQYFTLFMRDFGFEPYKTVLLAIPYNAVQVVTRIILTYISEIFETLAWTGAAAQLWLLPMLLYMNIVDFSQATRWTAWTVLTMLLAFPSAHALQAGWVSRNANSVRSRAIAAAMYNMCTQLSAIVASNIYQDSDAPRYVRGNRVLLALVCTNIAIYVATKAYYMLRNRRRDRTWKAMTEEQRMEYIATTKDEGNHRLDFRFAH</sequence>
<feature type="transmembrane region" description="Helical" evidence="7">
    <location>
        <begin position="448"/>
        <end position="470"/>
    </location>
</feature>
<dbReference type="OrthoDB" id="1935484at2759"/>
<feature type="transmembrane region" description="Helical" evidence="7">
    <location>
        <begin position="392"/>
        <end position="412"/>
    </location>
</feature>
<evidence type="ECO:0000256" key="7">
    <source>
        <dbReference type="SAM" id="Phobius"/>
    </source>
</evidence>
<dbReference type="VEuPathDB" id="FungiDB:ATEG_00538"/>
<comment type="subcellular location">
    <subcellularLocation>
        <location evidence="1">Membrane</location>
        <topology evidence="1">Multi-pass membrane protein</topology>
    </subcellularLocation>
</comment>
<dbReference type="GO" id="GO:0016020">
    <property type="term" value="C:membrane"/>
    <property type="evidence" value="ECO:0007669"/>
    <property type="project" value="UniProtKB-SubCell"/>
</dbReference>
<evidence type="ECO:0000256" key="3">
    <source>
        <dbReference type="ARBA" id="ARBA00022692"/>
    </source>
</evidence>
<evidence type="ECO:0000256" key="1">
    <source>
        <dbReference type="ARBA" id="ARBA00004141"/>
    </source>
</evidence>
<keyword evidence="5 7" id="KW-0472">Membrane</keyword>